<feature type="compositionally biased region" description="Low complexity" evidence="7">
    <location>
        <begin position="1013"/>
        <end position="1028"/>
    </location>
</feature>
<comment type="subcellular location">
    <subcellularLocation>
        <location evidence="1">Cytoplasm</location>
        <location evidence="1">P-body</location>
    </subcellularLocation>
</comment>
<dbReference type="Proteomes" id="UP000734854">
    <property type="component" value="Unassembled WGS sequence"/>
</dbReference>
<proteinExistence type="inferred from homology"/>
<accession>A0A8J5KR08</accession>
<feature type="transmembrane region" description="Helical" evidence="8">
    <location>
        <begin position="464"/>
        <end position="484"/>
    </location>
</feature>
<feature type="compositionally biased region" description="Pro residues" evidence="7">
    <location>
        <begin position="78"/>
        <end position="87"/>
    </location>
</feature>
<evidence type="ECO:0000256" key="6">
    <source>
        <dbReference type="ARBA" id="ARBA00023054"/>
    </source>
</evidence>
<dbReference type="EMBL" id="JACMSC010000015">
    <property type="protein sequence ID" value="KAG6485630.1"/>
    <property type="molecule type" value="Genomic_DNA"/>
</dbReference>
<keyword evidence="11" id="KW-1185">Reference proteome</keyword>
<dbReference type="Pfam" id="PF21289">
    <property type="entry name" value="EDC4_C"/>
    <property type="match status" value="1"/>
</dbReference>
<keyword evidence="8" id="KW-0472">Membrane</keyword>
<evidence type="ECO:0000313" key="10">
    <source>
        <dbReference type="EMBL" id="KAG6485630.1"/>
    </source>
</evidence>
<evidence type="ECO:0000256" key="5">
    <source>
        <dbReference type="ARBA" id="ARBA00022737"/>
    </source>
</evidence>
<organism evidence="10 11">
    <name type="scientific">Zingiber officinale</name>
    <name type="common">Ginger</name>
    <name type="synonym">Amomum zingiber</name>
    <dbReference type="NCBI Taxonomy" id="94328"/>
    <lineage>
        <taxon>Eukaryota</taxon>
        <taxon>Viridiplantae</taxon>
        <taxon>Streptophyta</taxon>
        <taxon>Embryophyta</taxon>
        <taxon>Tracheophyta</taxon>
        <taxon>Spermatophyta</taxon>
        <taxon>Magnoliopsida</taxon>
        <taxon>Liliopsida</taxon>
        <taxon>Zingiberales</taxon>
        <taxon>Zingiberaceae</taxon>
        <taxon>Zingiber</taxon>
    </lineage>
</organism>
<dbReference type="FunFam" id="1.10.220.100:FF:000001">
    <property type="entry name" value="Enhancer of mRNA-decapping protein 4"/>
    <property type="match status" value="1"/>
</dbReference>
<feature type="transmembrane region" description="Helical" evidence="8">
    <location>
        <begin position="308"/>
        <end position="327"/>
    </location>
</feature>
<dbReference type="InterPro" id="IPR044938">
    <property type="entry name" value="EDC4_C_sf"/>
</dbReference>
<name>A0A8J5KR08_ZINOF</name>
<keyword evidence="3" id="KW-0963">Cytoplasm</keyword>
<feature type="domain" description="Enhancer of mRNA-decapping protein 4 C-terminal" evidence="9">
    <location>
        <begin position="1356"/>
        <end position="1457"/>
    </location>
</feature>
<keyword evidence="5" id="KW-0677">Repeat</keyword>
<dbReference type="GO" id="GO:0031087">
    <property type="term" value="P:deadenylation-independent decapping of nuclear-transcribed mRNA"/>
    <property type="evidence" value="ECO:0007669"/>
    <property type="project" value="InterPro"/>
</dbReference>
<keyword evidence="8" id="KW-1133">Transmembrane helix</keyword>
<sequence length="1487" mass="161952">MASSGGNPNLFNLSTPNPSTGPPPFSQPPAYSAPPPSFPSPPPHTAYSYPPATPPFHHHPFLRYPHDPLHHPAISHPTPSPHLPSPSPAANTNPGARLMALLNPPTQLESAVSMPPPFSVPSELSPPANAAILHQTPTALTVTQTVPTSVSSSKLPRGRLVEDRHRTVFDIDSRLPGESQPPQLEVTPITKYISDPGLVLGRQIAVNRTYICYGLKLGAIRVLNINTALRALLKGHSQVVKGCNIGCQLFSIVSHQISETKVTILAITFTLMAMPEPMLGLVGTIPRLCLAPLKLGHQCSPFGKVPTFAWFISLFFIVIHMILFFSASIDGRVFVWKIDEGPDEEEKPQISEKIIIAIQIVGDGQSFHPRVCWHSHMQEILFVAIGNYVLKIDTIKLGRGKDFSAEEPVKCPVEKPIDGVQLVGKHDAEVTDLSISQWMITRLVSGSKDGMVCNSMVGSFASQFFVFLDSLALVIKPLFLSLLISSQVKIWADRKAVPLATLRPHDGQPVNTVAFITSPNRPEHINLITAGPLNRELKIWTSAGEEGWLSATDSESWQCSQILDLKSSSEPHDEEAFFNQIVVLPKANLVVIANAKKNAIYAVHIDYGLFPACTRMDYIADFTVAMPILSLTGTSDSLLEGEQLVQLYCVQTQAIQQYALDLTQCLPPPSSNVLAKDALPFPSDSLSSEGLSVSASSLGPFTSDPLGVSSSPQLYPIISNHGASATPYPINLVAPVVTSTSQTNTAKLQDKTSVPQPAEKDTDAQHVSSSVSVNPDLAGRASKNISDKGSKQGVTISDHIVDQFVSDHSIDMRIDSVVKSPPDVPSINNKLQKDDSKSGKDDPSIAPNPLLIFKPSGNMTHLITPSEILSGIIGSSEISHANLDPVIEDARTRDMIADTKMESEKIEAMAIGEDRRGQEDFDSQKLLQASFIENRQMSSQDLETELEVDNENSCMIATFNGDVSAETTGKQPAILEELDYNKDRSEKEYAVNATSHYYSADKGMKQKKQYQESGLSSQSSSPFASTDSLNEGIGSSVPTADASIPQILAVQEMLNQVMIMQKEMQKQMSSMVAAPVVKEGKRVEAALGRCMEKAIKANTDALLIRFQGENAKRERIGKDQTQHIINVIMNAVNKDLPAILDRILKKEISAVGPTIARAITPIISSAITESFQRGVGDKAVNQLDKSVSSKLESTVARQVQMQFQTSGKQMLQDALRSSIESSVVPAFEQFCKTMFEQIDCVFQKGMSEHTVASRQQFEAAHTPLALTLRVDIELYLDCIVKFLDAINSASSMTQNFTTELIDGQRKLLALIAAENTNSAHPITLQQSNGSIPGLPEMALSVQQIEAPMDPKTELSRLISEHKYEEAFTLALQRSDVSIVSWLCMQVDLHAICCTVPPPLSQGVLLALLQQLACDISNETLRKISWITDVAVQINPADPTITSYVRPIFEQVYSILAHQRSLPTTAASDLPNLRLVMHVINSVLLSCK</sequence>
<keyword evidence="4" id="KW-0853">WD repeat</keyword>
<keyword evidence="6" id="KW-0175">Coiled coil</keyword>
<dbReference type="InterPro" id="IPR049404">
    <property type="entry name" value="EDC4_C"/>
</dbReference>
<dbReference type="PANTHER" id="PTHR15598:SF5">
    <property type="entry name" value="ENHANCER OF MRNA-DECAPPING PROTEIN 4"/>
    <property type="match status" value="1"/>
</dbReference>
<keyword evidence="8" id="KW-0812">Transmembrane</keyword>
<dbReference type="PANTHER" id="PTHR15598">
    <property type="entry name" value="ENHANCER OF MRNA-DECAPPING PROTEIN 4"/>
    <property type="match status" value="1"/>
</dbReference>
<evidence type="ECO:0000259" key="9">
    <source>
        <dbReference type="Pfam" id="PF21289"/>
    </source>
</evidence>
<dbReference type="GO" id="GO:0000932">
    <property type="term" value="C:P-body"/>
    <property type="evidence" value="ECO:0007669"/>
    <property type="project" value="UniProtKB-SubCell"/>
</dbReference>
<comment type="caution">
    <text evidence="10">The sequence shown here is derived from an EMBL/GenBank/DDBJ whole genome shotgun (WGS) entry which is preliminary data.</text>
</comment>
<dbReference type="Gene3D" id="1.10.220.100">
    <property type="entry name" value="conserved c-terminal region of ge- 1"/>
    <property type="match status" value="1"/>
</dbReference>
<dbReference type="InterPro" id="IPR045152">
    <property type="entry name" value="EDC4-like"/>
</dbReference>
<evidence type="ECO:0000256" key="7">
    <source>
        <dbReference type="SAM" id="MobiDB-lite"/>
    </source>
</evidence>
<dbReference type="InterPro" id="IPR036322">
    <property type="entry name" value="WD40_repeat_dom_sf"/>
</dbReference>
<gene>
    <name evidence="10" type="ORF">ZIOFF_054193</name>
</gene>
<feature type="region of interest" description="Disordered" evidence="7">
    <location>
        <begin position="1"/>
        <end position="94"/>
    </location>
</feature>
<feature type="region of interest" description="Disordered" evidence="7">
    <location>
        <begin position="1002"/>
        <end position="1037"/>
    </location>
</feature>
<evidence type="ECO:0000313" key="11">
    <source>
        <dbReference type="Proteomes" id="UP000734854"/>
    </source>
</evidence>
<evidence type="ECO:0000256" key="8">
    <source>
        <dbReference type="SAM" id="Phobius"/>
    </source>
</evidence>
<evidence type="ECO:0000256" key="4">
    <source>
        <dbReference type="ARBA" id="ARBA00022574"/>
    </source>
</evidence>
<dbReference type="Gene3D" id="2.130.10.10">
    <property type="entry name" value="YVTN repeat-like/Quinoprotein amine dehydrogenase"/>
    <property type="match status" value="1"/>
</dbReference>
<feature type="compositionally biased region" description="Basic and acidic residues" evidence="7">
    <location>
        <begin position="831"/>
        <end position="843"/>
    </location>
</feature>
<reference evidence="10 11" key="1">
    <citation type="submission" date="2020-08" db="EMBL/GenBank/DDBJ databases">
        <title>Plant Genome Project.</title>
        <authorList>
            <person name="Zhang R.-G."/>
        </authorList>
    </citation>
    <scope>NUCLEOTIDE SEQUENCE [LARGE SCALE GENOMIC DNA]</scope>
    <source>
        <tissue evidence="10">Rhizome</tissue>
    </source>
</reference>
<feature type="compositionally biased region" description="Polar residues" evidence="7">
    <location>
        <begin position="743"/>
        <end position="755"/>
    </location>
</feature>
<comment type="similarity">
    <text evidence="2">Belongs to the WD repeat EDC4 family.</text>
</comment>
<feature type="region of interest" description="Disordered" evidence="7">
    <location>
        <begin position="743"/>
        <end position="792"/>
    </location>
</feature>
<evidence type="ECO:0000256" key="3">
    <source>
        <dbReference type="ARBA" id="ARBA00022490"/>
    </source>
</evidence>
<feature type="compositionally biased region" description="Polar residues" evidence="7">
    <location>
        <begin position="1"/>
        <end position="13"/>
    </location>
</feature>
<protein>
    <recommendedName>
        <fullName evidence="9">Enhancer of mRNA-decapping protein 4 C-terminal domain-containing protein</fullName>
    </recommendedName>
</protein>
<feature type="compositionally biased region" description="Pro residues" evidence="7">
    <location>
        <begin position="19"/>
        <end position="44"/>
    </location>
</feature>
<evidence type="ECO:0000256" key="1">
    <source>
        <dbReference type="ARBA" id="ARBA00004201"/>
    </source>
</evidence>
<feature type="region of interest" description="Disordered" evidence="7">
    <location>
        <begin position="817"/>
        <end position="851"/>
    </location>
</feature>
<dbReference type="SUPFAM" id="SSF50978">
    <property type="entry name" value="WD40 repeat-like"/>
    <property type="match status" value="1"/>
</dbReference>
<evidence type="ECO:0000256" key="2">
    <source>
        <dbReference type="ARBA" id="ARBA00009639"/>
    </source>
</evidence>
<dbReference type="InterPro" id="IPR015943">
    <property type="entry name" value="WD40/YVTN_repeat-like_dom_sf"/>
</dbReference>